<comment type="caution">
    <text evidence="1">The sequence shown here is derived from an EMBL/GenBank/DDBJ whole genome shotgun (WGS) entry which is preliminary data.</text>
</comment>
<name>A0A0R3L7A4_9BRAD</name>
<evidence type="ECO:0000313" key="2">
    <source>
        <dbReference type="Proteomes" id="UP000050863"/>
    </source>
</evidence>
<evidence type="ECO:0000313" key="1">
    <source>
        <dbReference type="EMBL" id="KRR01581.1"/>
    </source>
</evidence>
<accession>A0A0R3L7A4</accession>
<dbReference type="AlphaFoldDB" id="A0A0R3L7A4"/>
<dbReference type="EMBL" id="LLXZ01000163">
    <property type="protein sequence ID" value="KRR01581.1"/>
    <property type="molecule type" value="Genomic_DNA"/>
</dbReference>
<protein>
    <submittedName>
        <fullName evidence="1">Uncharacterized protein</fullName>
    </submittedName>
</protein>
<keyword evidence="2" id="KW-1185">Reference proteome</keyword>
<reference evidence="1 2" key="1">
    <citation type="submission" date="2014-03" db="EMBL/GenBank/DDBJ databases">
        <title>Bradyrhizobium valentinum sp. nov., isolated from effective nodules of Lupinus mariae-josephae, a lupine endemic of basic-lime soils in Eastern Spain.</title>
        <authorList>
            <person name="Duran D."/>
            <person name="Rey L."/>
            <person name="Navarro A."/>
            <person name="Busquets A."/>
            <person name="Imperial J."/>
            <person name="Ruiz-Argueso T."/>
        </authorList>
    </citation>
    <scope>NUCLEOTIDE SEQUENCE [LARGE SCALE GENOMIC DNA]</scope>
    <source>
        <strain evidence="1 2">PAC68</strain>
    </source>
</reference>
<gene>
    <name evidence="1" type="ORF">CQ12_31115</name>
</gene>
<proteinExistence type="predicted"/>
<organism evidence="1 2">
    <name type="scientific">Bradyrhizobium jicamae</name>
    <dbReference type="NCBI Taxonomy" id="280332"/>
    <lineage>
        <taxon>Bacteria</taxon>
        <taxon>Pseudomonadati</taxon>
        <taxon>Pseudomonadota</taxon>
        <taxon>Alphaproteobacteria</taxon>
        <taxon>Hyphomicrobiales</taxon>
        <taxon>Nitrobacteraceae</taxon>
        <taxon>Bradyrhizobium</taxon>
    </lineage>
</organism>
<sequence length="123" mass="13692">MDQAAAVQGRHVVGIERQRAVEFRQRLFGLPGFDERLAACRVALGIADALSADRAGRLLFEDLRLFLVRSPRSQVERTAAERKSKNSCKQRDRCGRQARGAGRGIAIRNGHAAEDFRIRCSNS</sequence>
<dbReference type="Proteomes" id="UP000050863">
    <property type="component" value="Unassembled WGS sequence"/>
</dbReference>